<evidence type="ECO:0000259" key="4">
    <source>
        <dbReference type="Pfam" id="PF13445"/>
    </source>
</evidence>
<sequence>MAVAEASSRYTMAEGAGASDAGRLDLLNRFTCPVCLEEFETPVRAPCVHVFCTPFQVQPWVSVPTAIKINSWQWEINTKNKCMCTIV</sequence>
<evidence type="ECO:0000256" key="3">
    <source>
        <dbReference type="ARBA" id="ARBA00022833"/>
    </source>
</evidence>
<reference evidence="5" key="2">
    <citation type="submission" date="2025-09" db="UniProtKB">
        <authorList>
            <consortium name="Ensembl"/>
        </authorList>
    </citation>
    <scope>IDENTIFICATION</scope>
</reference>
<dbReference type="AlphaFoldDB" id="A0A8D0BMG0"/>
<evidence type="ECO:0000313" key="6">
    <source>
        <dbReference type="Proteomes" id="UP000694421"/>
    </source>
</evidence>
<accession>A0A8D0BMG0</accession>
<name>A0A8D0BMG0_SALMN</name>
<dbReference type="Gene3D" id="3.30.40.10">
    <property type="entry name" value="Zinc/RING finger domain, C3HC4 (zinc finger)"/>
    <property type="match status" value="1"/>
</dbReference>
<dbReference type="Ensembl" id="ENSSMRT00000008513.1">
    <property type="protein sequence ID" value="ENSSMRP00000007279.1"/>
    <property type="gene ID" value="ENSSMRG00000005850.1"/>
</dbReference>
<keyword evidence="6" id="KW-1185">Reference proteome</keyword>
<evidence type="ECO:0000313" key="5">
    <source>
        <dbReference type="Ensembl" id="ENSSMRP00000007279.1"/>
    </source>
</evidence>
<dbReference type="Proteomes" id="UP000694421">
    <property type="component" value="Unplaced"/>
</dbReference>
<dbReference type="GO" id="GO:0008270">
    <property type="term" value="F:zinc ion binding"/>
    <property type="evidence" value="ECO:0007669"/>
    <property type="project" value="UniProtKB-KW"/>
</dbReference>
<dbReference type="SUPFAM" id="SSF57850">
    <property type="entry name" value="RING/U-box"/>
    <property type="match status" value="1"/>
</dbReference>
<reference evidence="5" key="1">
    <citation type="submission" date="2025-08" db="UniProtKB">
        <authorList>
            <consortium name="Ensembl"/>
        </authorList>
    </citation>
    <scope>IDENTIFICATION</scope>
</reference>
<keyword evidence="2" id="KW-0863">Zinc-finger</keyword>
<proteinExistence type="predicted"/>
<evidence type="ECO:0000256" key="2">
    <source>
        <dbReference type="ARBA" id="ARBA00022771"/>
    </source>
</evidence>
<protein>
    <recommendedName>
        <fullName evidence="4">Zinc finger RING-type eukaryotic domain-containing protein</fullName>
    </recommendedName>
</protein>
<keyword evidence="3" id="KW-0862">Zinc</keyword>
<dbReference type="Pfam" id="PF13445">
    <property type="entry name" value="zf-RING_UBOX"/>
    <property type="match status" value="1"/>
</dbReference>
<feature type="domain" description="Zinc finger RING-type eukaryotic" evidence="4">
    <location>
        <begin position="32"/>
        <end position="53"/>
    </location>
</feature>
<organism evidence="5 6">
    <name type="scientific">Salvator merianae</name>
    <name type="common">Argentine black and white tegu</name>
    <name type="synonym">Tupinambis merianae</name>
    <dbReference type="NCBI Taxonomy" id="96440"/>
    <lineage>
        <taxon>Eukaryota</taxon>
        <taxon>Metazoa</taxon>
        <taxon>Chordata</taxon>
        <taxon>Craniata</taxon>
        <taxon>Vertebrata</taxon>
        <taxon>Euteleostomi</taxon>
        <taxon>Lepidosauria</taxon>
        <taxon>Squamata</taxon>
        <taxon>Bifurcata</taxon>
        <taxon>Unidentata</taxon>
        <taxon>Episquamata</taxon>
        <taxon>Laterata</taxon>
        <taxon>Teiioidea</taxon>
        <taxon>Teiidae</taxon>
        <taxon>Salvator</taxon>
    </lineage>
</organism>
<evidence type="ECO:0000256" key="1">
    <source>
        <dbReference type="ARBA" id="ARBA00022723"/>
    </source>
</evidence>
<keyword evidence="1" id="KW-0479">Metal-binding</keyword>
<dbReference type="InterPro" id="IPR013083">
    <property type="entry name" value="Znf_RING/FYVE/PHD"/>
</dbReference>
<dbReference type="InterPro" id="IPR027370">
    <property type="entry name" value="Znf-RING_euk"/>
</dbReference>